<dbReference type="PROSITE" id="PS50893">
    <property type="entry name" value="ABC_TRANSPORTER_2"/>
    <property type="match status" value="2"/>
</dbReference>
<feature type="domain" description="ABC transporter" evidence="9">
    <location>
        <begin position="264"/>
        <end position="504"/>
    </location>
</feature>
<dbReference type="GO" id="GO:0016887">
    <property type="term" value="F:ATP hydrolysis activity"/>
    <property type="evidence" value="ECO:0007669"/>
    <property type="project" value="InterPro"/>
</dbReference>
<comment type="caution">
    <text evidence="10">The sequence shown here is derived from an EMBL/GenBank/DDBJ whole genome shotgun (WGS) entry which is preliminary data.</text>
</comment>
<proteinExistence type="predicted"/>
<dbReference type="SMART" id="SM00382">
    <property type="entry name" value="AAA"/>
    <property type="match status" value="2"/>
</dbReference>
<dbReference type="AlphaFoldDB" id="A0A0D0HVD9"/>
<keyword evidence="7" id="KW-1278">Translocase</keyword>
<dbReference type="PROSITE" id="PS00211">
    <property type="entry name" value="ABC_TRANSPORTER_1"/>
    <property type="match status" value="1"/>
</dbReference>
<evidence type="ECO:0000259" key="9">
    <source>
        <dbReference type="PROSITE" id="PS50893"/>
    </source>
</evidence>
<dbReference type="OrthoDB" id="39350at2"/>
<dbReference type="CDD" id="cd03216">
    <property type="entry name" value="ABC_Carb_Monos_I"/>
    <property type="match status" value="1"/>
</dbReference>
<keyword evidence="6" id="KW-0067">ATP-binding</keyword>
<dbReference type="Proteomes" id="UP000032120">
    <property type="component" value="Unassembled WGS sequence"/>
</dbReference>
<keyword evidence="8" id="KW-0472">Membrane</keyword>
<dbReference type="Pfam" id="PF00005">
    <property type="entry name" value="ABC_tran"/>
    <property type="match status" value="2"/>
</dbReference>
<feature type="domain" description="ABC transporter" evidence="9">
    <location>
        <begin position="17"/>
        <end position="253"/>
    </location>
</feature>
<evidence type="ECO:0000256" key="7">
    <source>
        <dbReference type="ARBA" id="ARBA00022967"/>
    </source>
</evidence>
<keyword evidence="4" id="KW-0677">Repeat</keyword>
<accession>A0A0D0HVD9</accession>
<keyword evidence="1" id="KW-0813">Transport</keyword>
<evidence type="ECO:0000313" key="10">
    <source>
        <dbReference type="EMBL" id="KIP51506.1"/>
    </source>
</evidence>
<evidence type="ECO:0000256" key="8">
    <source>
        <dbReference type="ARBA" id="ARBA00023136"/>
    </source>
</evidence>
<evidence type="ECO:0000313" key="11">
    <source>
        <dbReference type="Proteomes" id="UP000032120"/>
    </source>
</evidence>
<evidence type="ECO:0000256" key="5">
    <source>
        <dbReference type="ARBA" id="ARBA00022741"/>
    </source>
</evidence>
<evidence type="ECO:0000256" key="4">
    <source>
        <dbReference type="ARBA" id="ARBA00022737"/>
    </source>
</evidence>
<dbReference type="PANTHER" id="PTHR43790">
    <property type="entry name" value="CARBOHYDRATE TRANSPORT ATP-BINDING PROTEIN MG119-RELATED"/>
    <property type="match status" value="1"/>
</dbReference>
<organism evidence="10 11">
    <name type="scientific">Leucobacter komagatae</name>
    <dbReference type="NCBI Taxonomy" id="55969"/>
    <lineage>
        <taxon>Bacteria</taxon>
        <taxon>Bacillati</taxon>
        <taxon>Actinomycetota</taxon>
        <taxon>Actinomycetes</taxon>
        <taxon>Micrococcales</taxon>
        <taxon>Microbacteriaceae</taxon>
        <taxon>Leucobacter</taxon>
    </lineage>
</organism>
<dbReference type="InterPro" id="IPR017871">
    <property type="entry name" value="ABC_transporter-like_CS"/>
</dbReference>
<keyword evidence="3" id="KW-0762">Sugar transport</keyword>
<gene>
    <name evidence="10" type="ORF">SD72_15060</name>
</gene>
<dbReference type="SUPFAM" id="SSF52540">
    <property type="entry name" value="P-loop containing nucleoside triphosphate hydrolases"/>
    <property type="match status" value="2"/>
</dbReference>
<dbReference type="InterPro" id="IPR003439">
    <property type="entry name" value="ABC_transporter-like_ATP-bd"/>
</dbReference>
<dbReference type="PANTHER" id="PTHR43790:SF3">
    <property type="entry name" value="D-ALLOSE IMPORT ATP-BINDING PROTEIN ALSA-RELATED"/>
    <property type="match status" value="1"/>
</dbReference>
<dbReference type="CDD" id="cd03215">
    <property type="entry name" value="ABC_Carb_Monos_II"/>
    <property type="match status" value="1"/>
</dbReference>
<dbReference type="Gene3D" id="3.40.50.300">
    <property type="entry name" value="P-loop containing nucleotide triphosphate hydrolases"/>
    <property type="match status" value="2"/>
</dbReference>
<dbReference type="GO" id="GO:0005524">
    <property type="term" value="F:ATP binding"/>
    <property type="evidence" value="ECO:0007669"/>
    <property type="project" value="UniProtKB-KW"/>
</dbReference>
<evidence type="ECO:0000256" key="6">
    <source>
        <dbReference type="ARBA" id="ARBA00022840"/>
    </source>
</evidence>
<evidence type="ECO:0000256" key="3">
    <source>
        <dbReference type="ARBA" id="ARBA00022597"/>
    </source>
</evidence>
<protein>
    <recommendedName>
        <fullName evidence="9">ABC transporter domain-containing protein</fullName>
    </recommendedName>
</protein>
<dbReference type="EMBL" id="JXSQ01000033">
    <property type="protein sequence ID" value="KIP51506.1"/>
    <property type="molecule type" value="Genomic_DNA"/>
</dbReference>
<sequence>MGPEAVTSSVTGAAPLLEVRGVSKQYGGNYALEPIDLTIRAGSVHGFLGKNGAGKSTLVSIIAGQTKQTSGQIFFEGVDISSKTYAERKEMGIHLLPQHAEVLPELSVAENLLLPDFKGAGRGLIRFSKVNEYATSVLERYRLPFAAEAMAGTLTLHDQRRLSIARTLKDGGKLVMLDEPTASLGKQERRELFDWIRELNAAGQSFVFISHYNSEIREICDECAVLRDGVLVADALDPRVTSSEEISRLVTGVAHEEFVRDRQTDLQPLLEVHEARAPGFRGVSLSIGAGEILGLVGLPGSGAKEFARALGGLNPLEAGTVRLRGETVDLHRVASARKAGVCYMTDDRIHEGLVADLSVMENLHLGNWPTKSGLVDAAQMGTFYERIHDRVVIRAWDPSQPVGELSGGNQQKVLLGSVLGFDPQVVVFDEPTIGVDVGAKEEIHSLMDELTRQGAAVVVLTYDADEMCRIVDRAVAFSDGAVVTELAGDELTPDRVLSSISTQKVSS</sequence>
<keyword evidence="5" id="KW-0547">Nucleotide-binding</keyword>
<name>A0A0D0HVD9_9MICO</name>
<dbReference type="InterPro" id="IPR003593">
    <property type="entry name" value="AAA+_ATPase"/>
</dbReference>
<dbReference type="InterPro" id="IPR027417">
    <property type="entry name" value="P-loop_NTPase"/>
</dbReference>
<dbReference type="InterPro" id="IPR050107">
    <property type="entry name" value="ABC_carbohydrate_import_ATPase"/>
</dbReference>
<keyword evidence="2" id="KW-1003">Cell membrane</keyword>
<reference evidence="10 11" key="1">
    <citation type="submission" date="2015-01" db="EMBL/GenBank/DDBJ databases">
        <title>Draft genome sequence of Leucobacter komagatae strain VKM ST2845.</title>
        <authorList>
            <person name="Karlyshev A.V."/>
            <person name="Kudryashova E.B."/>
        </authorList>
    </citation>
    <scope>NUCLEOTIDE SEQUENCE [LARGE SCALE GENOMIC DNA]</scope>
    <source>
        <strain evidence="10 11">VKM ST2845</strain>
    </source>
</reference>
<evidence type="ECO:0000256" key="1">
    <source>
        <dbReference type="ARBA" id="ARBA00022448"/>
    </source>
</evidence>
<evidence type="ECO:0000256" key="2">
    <source>
        <dbReference type="ARBA" id="ARBA00022475"/>
    </source>
</evidence>
<keyword evidence="11" id="KW-1185">Reference proteome</keyword>